<evidence type="ECO:0000313" key="2">
    <source>
        <dbReference type="EMBL" id="WVZ80242.1"/>
    </source>
</evidence>
<dbReference type="PANTHER" id="PTHR11439:SF486">
    <property type="entry name" value="RLK (RECEPTOR-LIKE KINASE) PROTEIN, PUTATIVE-RELATED"/>
    <property type="match status" value="1"/>
</dbReference>
<name>A0AAQ3TXT4_PASNO</name>
<evidence type="ECO:0000313" key="3">
    <source>
        <dbReference type="Proteomes" id="UP001341281"/>
    </source>
</evidence>
<dbReference type="InterPro" id="IPR043502">
    <property type="entry name" value="DNA/RNA_pol_sf"/>
</dbReference>
<gene>
    <name evidence="2" type="ORF">U9M48_027734</name>
</gene>
<dbReference type="CDD" id="cd09272">
    <property type="entry name" value="RNase_HI_RT_Ty1"/>
    <property type="match status" value="1"/>
</dbReference>
<accession>A0AAQ3TXT4</accession>
<dbReference type="PANTHER" id="PTHR11439">
    <property type="entry name" value="GAG-POL-RELATED RETROTRANSPOSON"/>
    <property type="match status" value="1"/>
</dbReference>
<proteinExistence type="predicted"/>
<dbReference type="AlphaFoldDB" id="A0AAQ3TXT4"/>
<evidence type="ECO:0000259" key="1">
    <source>
        <dbReference type="Pfam" id="PF07727"/>
    </source>
</evidence>
<keyword evidence="3" id="KW-1185">Reference proteome</keyword>
<reference evidence="2 3" key="1">
    <citation type="submission" date="2024-02" db="EMBL/GenBank/DDBJ databases">
        <title>High-quality chromosome-scale genome assembly of Pensacola bahiagrass (Paspalum notatum Flugge var. saurae).</title>
        <authorList>
            <person name="Vega J.M."/>
            <person name="Podio M."/>
            <person name="Orjuela J."/>
            <person name="Siena L.A."/>
            <person name="Pessino S.C."/>
            <person name="Combes M.C."/>
            <person name="Mariac C."/>
            <person name="Albertini E."/>
            <person name="Pupilli F."/>
            <person name="Ortiz J.P.A."/>
            <person name="Leblanc O."/>
        </authorList>
    </citation>
    <scope>NUCLEOTIDE SEQUENCE [LARGE SCALE GENOMIC DNA]</scope>
    <source>
        <strain evidence="2">R1</strain>
        <tissue evidence="2">Leaf</tissue>
    </source>
</reference>
<sequence length="538" mass="60483">MVQRDHPSRNIIGGLNERITRSKSTSLAHFAHSAFVASLSPMMLDMLCLIQTGSMPCMRIEPLPHCNPIGTKWVFKNKQGEDGVVVRNKARLIAQDLCQKEGIDYVETFAPIDRLEAIRILLAFAASKGFKLFQMDVKSAFLNGFIEEEVYVRQPPDFEHPKFPNRKALYGLKQAPRAWYERLRKFLVDQGFQMGSVDKTLFLLKHGKDFLIVQIYVDDIIFGGSSHALSSKFSEQMSMEFEMSMMGELQFFLGLQIKQTSQCIFVHQSKYTSDLLRKFEMADASPQMTPMSTSTALDADEDGKEVYRGMIGSPLYLTTTRPDIRFAIGPCARFRASPRESHRTAVKRILRHIKFTPSLVFGTADSSLSLLGFSDSITAGLWIDRKSTFVSWSSRKQSSVDTSTCEAEYVAAASGYSQILWMLTTLRDYVLIYGRIPILCDSSSAISVAKNPVLHSKTKHIDVRYHFLRDNYENGIIDIVKVASENQVVDVLTKPLDLVTFNRLRGKLGVVGEGVDKALIKGEIEGLKCTESGISSWL</sequence>
<organism evidence="2 3">
    <name type="scientific">Paspalum notatum var. saurae</name>
    <dbReference type="NCBI Taxonomy" id="547442"/>
    <lineage>
        <taxon>Eukaryota</taxon>
        <taxon>Viridiplantae</taxon>
        <taxon>Streptophyta</taxon>
        <taxon>Embryophyta</taxon>
        <taxon>Tracheophyta</taxon>
        <taxon>Spermatophyta</taxon>
        <taxon>Magnoliopsida</taxon>
        <taxon>Liliopsida</taxon>
        <taxon>Poales</taxon>
        <taxon>Poaceae</taxon>
        <taxon>PACMAD clade</taxon>
        <taxon>Panicoideae</taxon>
        <taxon>Andropogonodae</taxon>
        <taxon>Paspaleae</taxon>
        <taxon>Paspalinae</taxon>
        <taxon>Paspalum</taxon>
    </lineage>
</organism>
<dbReference type="EMBL" id="CP144750">
    <property type="protein sequence ID" value="WVZ80242.1"/>
    <property type="molecule type" value="Genomic_DNA"/>
</dbReference>
<dbReference type="Pfam" id="PF07727">
    <property type="entry name" value="RVT_2"/>
    <property type="match status" value="1"/>
</dbReference>
<dbReference type="Proteomes" id="UP001341281">
    <property type="component" value="Chromosome 06"/>
</dbReference>
<dbReference type="InterPro" id="IPR013103">
    <property type="entry name" value="RVT_2"/>
</dbReference>
<feature type="domain" description="Reverse transcriptase Ty1/copia-type" evidence="1">
    <location>
        <begin position="66"/>
        <end position="292"/>
    </location>
</feature>
<dbReference type="SUPFAM" id="SSF56672">
    <property type="entry name" value="DNA/RNA polymerases"/>
    <property type="match status" value="1"/>
</dbReference>
<protein>
    <recommendedName>
        <fullName evidence="1">Reverse transcriptase Ty1/copia-type domain-containing protein</fullName>
    </recommendedName>
</protein>